<evidence type="ECO:0000313" key="2">
    <source>
        <dbReference type="EMBL" id="AGH47061.1"/>
    </source>
</evidence>
<feature type="chain" id="PRO_5003902649" evidence="1">
    <location>
        <begin position="24"/>
        <end position="41"/>
    </location>
</feature>
<dbReference type="AlphaFoldDB" id="K7AD59"/>
<feature type="signal peptide" evidence="1">
    <location>
        <begin position="1"/>
        <end position="23"/>
    </location>
</feature>
<dbReference type="STRING" id="1129794.C427_4962"/>
<proteinExistence type="predicted"/>
<reference evidence="2 3" key="1">
    <citation type="journal article" date="2013" name="Genome Announc.">
        <title>Complete Genome Sequence of Glaciecola psychrophila Strain 170T.</title>
        <authorList>
            <person name="Yin J."/>
            <person name="Chen J."/>
            <person name="Liu G."/>
            <person name="Yu Y."/>
            <person name="Song L."/>
            <person name="Wang X."/>
            <person name="Qu X."/>
        </authorList>
    </citation>
    <scope>NUCLEOTIDE SEQUENCE [LARGE SCALE GENOMIC DNA]</scope>
    <source>
        <strain evidence="2 3">170</strain>
    </source>
</reference>
<keyword evidence="3" id="KW-1185">Reference proteome</keyword>
<dbReference type="PATRIC" id="fig|1129794.4.peg.4948"/>
<protein>
    <submittedName>
        <fullName evidence="2">Uncharacterized protein</fullName>
    </submittedName>
</protein>
<evidence type="ECO:0000256" key="1">
    <source>
        <dbReference type="SAM" id="SignalP"/>
    </source>
</evidence>
<dbReference type="KEGG" id="gps:C427_4962"/>
<dbReference type="Proteomes" id="UP000011864">
    <property type="component" value="Chromosome"/>
</dbReference>
<name>K7AD59_9ALTE</name>
<organism evidence="2 3">
    <name type="scientific">Paraglaciecola psychrophila 170</name>
    <dbReference type="NCBI Taxonomy" id="1129794"/>
    <lineage>
        <taxon>Bacteria</taxon>
        <taxon>Pseudomonadati</taxon>
        <taxon>Pseudomonadota</taxon>
        <taxon>Gammaproteobacteria</taxon>
        <taxon>Alteromonadales</taxon>
        <taxon>Alteromonadaceae</taxon>
        <taxon>Paraglaciecola</taxon>
    </lineage>
</organism>
<accession>K7AD59</accession>
<sequence>MKHLNLFTCAALISLALSGTTHAGVFTSEQVIQFQQFDFNK</sequence>
<keyword evidence="1" id="KW-0732">Signal</keyword>
<dbReference type="HOGENOM" id="CLU_3274067_0_0_6"/>
<dbReference type="EMBL" id="CP003837">
    <property type="protein sequence ID" value="AGH47061.1"/>
    <property type="molecule type" value="Genomic_DNA"/>
</dbReference>
<evidence type="ECO:0000313" key="3">
    <source>
        <dbReference type="Proteomes" id="UP000011864"/>
    </source>
</evidence>
<dbReference type="RefSeq" id="WP_007642984.1">
    <property type="nucleotide sequence ID" value="NC_020514.1"/>
</dbReference>
<gene>
    <name evidence="2" type="ORF">C427_4962</name>
</gene>